<gene>
    <name evidence="7" type="ORF">EAH68_03180</name>
</gene>
<dbReference type="SMART" id="SM00079">
    <property type="entry name" value="PBPe"/>
    <property type="match status" value="1"/>
</dbReference>
<comment type="similarity">
    <text evidence="1">Belongs to the bacterial solute-binding protein 3 family.</text>
</comment>
<keyword evidence="8" id="KW-1185">Reference proteome</keyword>
<dbReference type="InterPro" id="IPR001638">
    <property type="entry name" value="Solute-binding_3/MltF_N"/>
</dbReference>
<dbReference type="Gene3D" id="3.40.190.10">
    <property type="entry name" value="Periplasmic binding protein-like II"/>
    <property type="match status" value="2"/>
</dbReference>
<feature type="domain" description="Solute-binding protein family 3/N-terminal" evidence="5">
    <location>
        <begin position="95"/>
        <end position="322"/>
    </location>
</feature>
<feature type="domain" description="Ionotropic glutamate receptor C-terminal" evidence="6">
    <location>
        <begin position="95"/>
        <end position="321"/>
    </location>
</feature>
<dbReference type="InterPro" id="IPR051455">
    <property type="entry name" value="Bact_solute-bind_prot3"/>
</dbReference>
<dbReference type="GO" id="GO:0006865">
    <property type="term" value="P:amino acid transport"/>
    <property type="evidence" value="ECO:0007669"/>
    <property type="project" value="TreeGrafter"/>
</dbReference>
<dbReference type="OrthoDB" id="9807888at2"/>
<dbReference type="PROSITE" id="PS51257">
    <property type="entry name" value="PROKAR_LIPOPROTEIN"/>
    <property type="match status" value="1"/>
</dbReference>
<evidence type="ECO:0000313" key="7">
    <source>
        <dbReference type="EMBL" id="RSZ65156.1"/>
    </source>
</evidence>
<sequence length="344" mass="38050">MRRLLPALMATLALAGCSLPTLDLSDTSATSEPAQAPRPIAHAYGPPLPAGVLVEEPGEEEPREINTWDVVGSLRPLEGEVDLEETIPRIMERGRIIVGVDQSQNLLSYRDGVSGELQGFEVDLAREIARDIFGDPDRVDFRFVESSSSVHSVQNHEVDMIIRTTTITRTRQQEVAFSSPYLTTDSRLLVMHNSDIEGVAQLPGRTVCVTRDSTALEKVRMYAPQSRILKTRSWADCLVALQQYQADAILSDDTVLSGIAAQDPYTNIVGESLASESYAVAMPIPDQDYDSSGLIRQVNSTIERIRSDGTWWRLYDRWFAVYLATSGPPPLSYRPEPASQETTP</sequence>
<dbReference type="SMART" id="SM00062">
    <property type="entry name" value="PBPb"/>
    <property type="match status" value="1"/>
</dbReference>
<feature type="chain" id="PRO_5038809095" evidence="4">
    <location>
        <begin position="16"/>
        <end position="344"/>
    </location>
</feature>
<dbReference type="Pfam" id="PF00497">
    <property type="entry name" value="SBP_bac_3"/>
    <property type="match status" value="1"/>
</dbReference>
<evidence type="ECO:0000256" key="1">
    <source>
        <dbReference type="ARBA" id="ARBA00010333"/>
    </source>
</evidence>
<evidence type="ECO:0000313" key="8">
    <source>
        <dbReference type="Proteomes" id="UP000274907"/>
    </source>
</evidence>
<dbReference type="GO" id="GO:0030288">
    <property type="term" value="C:outer membrane-bounded periplasmic space"/>
    <property type="evidence" value="ECO:0007669"/>
    <property type="project" value="TreeGrafter"/>
</dbReference>
<feature type="signal peptide" evidence="4">
    <location>
        <begin position="1"/>
        <end position="15"/>
    </location>
</feature>
<dbReference type="RefSeq" id="WP_126119874.1">
    <property type="nucleotide sequence ID" value="NZ_RXHJ01000003.1"/>
</dbReference>
<dbReference type="GO" id="GO:0005576">
    <property type="term" value="C:extracellular region"/>
    <property type="evidence" value="ECO:0007669"/>
    <property type="project" value="TreeGrafter"/>
</dbReference>
<organism evidence="7 8">
    <name type="scientific">Corynebacterium hylobatis</name>
    <dbReference type="NCBI Taxonomy" id="1859290"/>
    <lineage>
        <taxon>Bacteria</taxon>
        <taxon>Bacillati</taxon>
        <taxon>Actinomycetota</taxon>
        <taxon>Actinomycetes</taxon>
        <taxon>Mycobacteriales</taxon>
        <taxon>Corynebacteriaceae</taxon>
        <taxon>Corynebacterium</taxon>
    </lineage>
</organism>
<evidence type="ECO:0000259" key="5">
    <source>
        <dbReference type="SMART" id="SM00062"/>
    </source>
</evidence>
<reference evidence="7 8" key="1">
    <citation type="submission" date="2018-12" db="EMBL/GenBank/DDBJ databases">
        <title>YIM 101343 draft genome.</title>
        <authorList>
            <person name="Chen X."/>
        </authorList>
    </citation>
    <scope>NUCLEOTIDE SEQUENCE [LARGE SCALE GENOMIC DNA]</scope>
    <source>
        <strain evidence="7 8">YIM 101343</strain>
    </source>
</reference>
<dbReference type="EMBL" id="RXHJ01000003">
    <property type="protein sequence ID" value="RSZ65156.1"/>
    <property type="molecule type" value="Genomic_DNA"/>
</dbReference>
<accession>A0A3S0BHS5</accession>
<proteinExistence type="inferred from homology"/>
<dbReference type="InterPro" id="IPR001320">
    <property type="entry name" value="Iontro_rcpt_C"/>
</dbReference>
<protein>
    <submittedName>
        <fullName evidence="7">Transporter substrate-binding domain-containing protein</fullName>
    </submittedName>
</protein>
<dbReference type="GO" id="GO:0016020">
    <property type="term" value="C:membrane"/>
    <property type="evidence" value="ECO:0007669"/>
    <property type="project" value="InterPro"/>
</dbReference>
<dbReference type="PANTHER" id="PTHR30085">
    <property type="entry name" value="AMINO ACID ABC TRANSPORTER PERMEASE"/>
    <property type="match status" value="1"/>
</dbReference>
<evidence type="ECO:0000256" key="4">
    <source>
        <dbReference type="SAM" id="SignalP"/>
    </source>
</evidence>
<comment type="caution">
    <text evidence="7">The sequence shown here is derived from an EMBL/GenBank/DDBJ whole genome shotgun (WGS) entry which is preliminary data.</text>
</comment>
<name>A0A3S0BHS5_9CORY</name>
<dbReference type="AlphaFoldDB" id="A0A3S0BHS5"/>
<dbReference type="Proteomes" id="UP000274907">
    <property type="component" value="Unassembled WGS sequence"/>
</dbReference>
<evidence type="ECO:0000256" key="2">
    <source>
        <dbReference type="ARBA" id="ARBA00022448"/>
    </source>
</evidence>
<dbReference type="SUPFAM" id="SSF53850">
    <property type="entry name" value="Periplasmic binding protein-like II"/>
    <property type="match status" value="1"/>
</dbReference>
<dbReference type="PANTHER" id="PTHR30085:SF6">
    <property type="entry name" value="ABC TRANSPORTER GLUTAMINE-BINDING PROTEIN GLNH"/>
    <property type="match status" value="1"/>
</dbReference>
<keyword evidence="3 4" id="KW-0732">Signal</keyword>
<evidence type="ECO:0000256" key="3">
    <source>
        <dbReference type="ARBA" id="ARBA00022729"/>
    </source>
</evidence>
<dbReference type="GO" id="GO:0015276">
    <property type="term" value="F:ligand-gated monoatomic ion channel activity"/>
    <property type="evidence" value="ECO:0007669"/>
    <property type="project" value="InterPro"/>
</dbReference>
<evidence type="ECO:0000259" key="6">
    <source>
        <dbReference type="SMART" id="SM00079"/>
    </source>
</evidence>
<keyword evidence="2" id="KW-0813">Transport</keyword>